<evidence type="ECO:0000256" key="2">
    <source>
        <dbReference type="ARBA" id="ARBA00023125"/>
    </source>
</evidence>
<dbReference type="InterPro" id="IPR018060">
    <property type="entry name" value="HTH_AraC"/>
</dbReference>
<name>A0A345ZV01_9HYPH</name>
<evidence type="ECO:0000256" key="3">
    <source>
        <dbReference type="ARBA" id="ARBA00023163"/>
    </source>
</evidence>
<dbReference type="GO" id="GO:0043565">
    <property type="term" value="F:sequence-specific DNA binding"/>
    <property type="evidence" value="ECO:0007669"/>
    <property type="project" value="InterPro"/>
</dbReference>
<organism evidence="5 6">
    <name type="scientific">Pseudolabrys taiwanensis</name>
    <dbReference type="NCBI Taxonomy" id="331696"/>
    <lineage>
        <taxon>Bacteria</taxon>
        <taxon>Pseudomonadati</taxon>
        <taxon>Pseudomonadota</taxon>
        <taxon>Alphaproteobacteria</taxon>
        <taxon>Hyphomicrobiales</taxon>
        <taxon>Xanthobacteraceae</taxon>
        <taxon>Pseudolabrys</taxon>
    </lineage>
</organism>
<dbReference type="PANTHER" id="PTHR46796:SF14">
    <property type="entry name" value="TRANSCRIPTIONAL REGULATORY PROTEIN"/>
    <property type="match status" value="1"/>
</dbReference>
<dbReference type="EMBL" id="CP031417">
    <property type="protein sequence ID" value="AXK80748.1"/>
    <property type="molecule type" value="Genomic_DNA"/>
</dbReference>
<keyword evidence="3" id="KW-0804">Transcription</keyword>
<dbReference type="InterPro" id="IPR050204">
    <property type="entry name" value="AraC_XylS_family_regulators"/>
</dbReference>
<dbReference type="PROSITE" id="PS00041">
    <property type="entry name" value="HTH_ARAC_FAMILY_1"/>
    <property type="match status" value="1"/>
</dbReference>
<evidence type="ECO:0000259" key="4">
    <source>
        <dbReference type="PROSITE" id="PS01124"/>
    </source>
</evidence>
<dbReference type="InterPro" id="IPR009057">
    <property type="entry name" value="Homeodomain-like_sf"/>
</dbReference>
<dbReference type="SMART" id="SM00342">
    <property type="entry name" value="HTH_ARAC"/>
    <property type="match status" value="1"/>
</dbReference>
<dbReference type="InterPro" id="IPR020449">
    <property type="entry name" value="Tscrpt_reg_AraC-type_HTH"/>
</dbReference>
<dbReference type="PANTHER" id="PTHR46796">
    <property type="entry name" value="HTH-TYPE TRANSCRIPTIONAL ACTIVATOR RHAS-RELATED"/>
    <property type="match status" value="1"/>
</dbReference>
<dbReference type="PRINTS" id="PR00032">
    <property type="entry name" value="HTHARAC"/>
</dbReference>
<dbReference type="KEGG" id="ptaw:DW352_09640"/>
<gene>
    <name evidence="5" type="ORF">DW352_09640</name>
</gene>
<evidence type="ECO:0000313" key="5">
    <source>
        <dbReference type="EMBL" id="AXK80748.1"/>
    </source>
</evidence>
<reference evidence="5 6" key="1">
    <citation type="submission" date="2018-07" db="EMBL/GenBank/DDBJ databases">
        <authorList>
            <person name="Quirk P.G."/>
            <person name="Krulwich T.A."/>
        </authorList>
    </citation>
    <scope>NUCLEOTIDE SEQUENCE [LARGE SCALE GENOMIC DNA]</scope>
    <source>
        <strain evidence="5 6">CC-BB4</strain>
    </source>
</reference>
<evidence type="ECO:0000313" key="6">
    <source>
        <dbReference type="Proteomes" id="UP000254889"/>
    </source>
</evidence>
<dbReference type="Pfam" id="PF12833">
    <property type="entry name" value="HTH_18"/>
    <property type="match status" value="1"/>
</dbReference>
<feature type="domain" description="HTH araC/xylS-type" evidence="4">
    <location>
        <begin position="214"/>
        <end position="312"/>
    </location>
</feature>
<keyword evidence="6" id="KW-1185">Reference proteome</keyword>
<evidence type="ECO:0000256" key="1">
    <source>
        <dbReference type="ARBA" id="ARBA00023015"/>
    </source>
</evidence>
<dbReference type="Gene3D" id="1.10.10.60">
    <property type="entry name" value="Homeodomain-like"/>
    <property type="match status" value="2"/>
</dbReference>
<dbReference type="OrthoDB" id="9806208at2"/>
<dbReference type="PROSITE" id="PS01124">
    <property type="entry name" value="HTH_ARAC_FAMILY_2"/>
    <property type="match status" value="1"/>
</dbReference>
<dbReference type="AlphaFoldDB" id="A0A345ZV01"/>
<dbReference type="InterPro" id="IPR018062">
    <property type="entry name" value="HTH_AraC-typ_CS"/>
</dbReference>
<dbReference type="SUPFAM" id="SSF46689">
    <property type="entry name" value="Homeodomain-like"/>
    <property type="match status" value="2"/>
</dbReference>
<dbReference type="GO" id="GO:0003700">
    <property type="term" value="F:DNA-binding transcription factor activity"/>
    <property type="evidence" value="ECO:0007669"/>
    <property type="project" value="InterPro"/>
</dbReference>
<keyword evidence="2" id="KW-0238">DNA-binding</keyword>
<keyword evidence="1" id="KW-0805">Transcription regulation</keyword>
<proteinExistence type="predicted"/>
<dbReference type="Proteomes" id="UP000254889">
    <property type="component" value="Chromosome"/>
</dbReference>
<protein>
    <submittedName>
        <fullName evidence="5">AraC family transcriptional regulator</fullName>
    </submittedName>
</protein>
<accession>A0A345ZV01</accession>
<sequence>MFNRPAKTAPPPRYEFSRPIAHRSEREPGIDIAPAQAVARRSLVLRGMTAEFVTLSRRERLTFSYRGPRHLLIVHEQGVRFEGETALEGLPRSSLRELRQKLTFVPAGHAYSEWQDPKVLSRTSYFFFDPAAMPALPAINGGTVDLSPRLFFANATLWEAASKLAAIGEADDPASRSYCEALGIVLAHEIVRLSAAPEANRVLARGGLAGWQKRAVTAYVDEHLGEPIPLAKLAALARLSPHYFCRAFKQSFGVPPHRYHIVRRIDRAKALLAERTKSVTEIGLMLGFSETSSFTAAFRRISGQSPTAYRRDYT</sequence>